<evidence type="ECO:0000256" key="2">
    <source>
        <dbReference type="ARBA" id="ARBA00022801"/>
    </source>
</evidence>
<evidence type="ECO:0000313" key="4">
    <source>
        <dbReference type="EMBL" id="QOR70672.1"/>
    </source>
</evidence>
<proteinExistence type="inferred from homology"/>
<evidence type="ECO:0000313" key="5">
    <source>
        <dbReference type="Proteomes" id="UP000593758"/>
    </source>
</evidence>
<protein>
    <submittedName>
        <fullName evidence="4">Sulfatase</fullName>
    </submittedName>
</protein>
<sequence length="454" mass="49889">MTRPNILLITADDLAGDTPGSFGGRGDVMPALDRLAAEGMTFGRAHVPAPVCQPSRSALMTGRWPHRNGAEGFEPIDERVPLLTEAISTVGYRSGILGKVNHLQPEDRFGWSFVRQQAELGMGRNPQAYGDATAEFIAASEGEPWFLMANAHDPHRPFHGSAAEREGYTEEQQASYPDPSCVFTAEEADPPGFLPDLPQVRQEYAQYLSSARRCDDVIAAILAALEDSGQSERTVVVFFSDNGMAFPFAKANCYLAGTRTPLVVRWPGQVPPGGVNNDHFVSTLDLFATFCEMAGAEIPDGVDGRSVVRLLQGRGEPGRDHVVTVFHETNAGNRYEMRSVQDGEWGYIWNAWSDGESAYRAENMAGLTWPAMTDAAETDTALKERTDFYRRRAPEELYRLTTDPNALHNLIDSKGQAGDPESAQALTQARTLLREWMNTTGDPLRSEYPAWAAM</sequence>
<dbReference type="PANTHER" id="PTHR42693:SF53">
    <property type="entry name" value="ENDO-4-O-SULFATASE"/>
    <property type="match status" value="1"/>
</dbReference>
<reference evidence="4 5" key="1">
    <citation type="submission" date="2020-10" db="EMBL/GenBank/DDBJ databases">
        <title>Haloactinobacterium sp. RN3S43, a bacterium isolated from saline soil.</title>
        <authorList>
            <person name="Sun J.-Q."/>
        </authorList>
    </citation>
    <scope>NUCLEOTIDE SEQUENCE [LARGE SCALE GENOMIC DNA]</scope>
    <source>
        <strain evidence="4 5">RN3S43</strain>
    </source>
</reference>
<keyword evidence="2" id="KW-0378">Hydrolase</keyword>
<dbReference type="InterPro" id="IPR017850">
    <property type="entry name" value="Alkaline_phosphatase_core_sf"/>
</dbReference>
<dbReference type="Gene3D" id="3.40.720.10">
    <property type="entry name" value="Alkaline Phosphatase, subunit A"/>
    <property type="match status" value="1"/>
</dbReference>
<dbReference type="InterPro" id="IPR000917">
    <property type="entry name" value="Sulfatase_N"/>
</dbReference>
<dbReference type="Proteomes" id="UP000593758">
    <property type="component" value="Chromosome"/>
</dbReference>
<feature type="domain" description="Sulfatase N-terminal" evidence="3">
    <location>
        <begin position="4"/>
        <end position="295"/>
    </location>
</feature>
<keyword evidence="5" id="KW-1185">Reference proteome</keyword>
<dbReference type="SUPFAM" id="SSF53649">
    <property type="entry name" value="Alkaline phosphatase-like"/>
    <property type="match status" value="1"/>
</dbReference>
<dbReference type="Pfam" id="PF00884">
    <property type="entry name" value="Sulfatase"/>
    <property type="match status" value="1"/>
</dbReference>
<gene>
    <name evidence="4" type="ORF">IM660_19210</name>
</gene>
<dbReference type="CDD" id="cd16027">
    <property type="entry name" value="SGSH"/>
    <property type="match status" value="1"/>
</dbReference>
<dbReference type="AlphaFoldDB" id="A0A7M1SV92"/>
<dbReference type="PANTHER" id="PTHR42693">
    <property type="entry name" value="ARYLSULFATASE FAMILY MEMBER"/>
    <property type="match status" value="1"/>
</dbReference>
<dbReference type="InterPro" id="IPR050738">
    <property type="entry name" value="Sulfatase"/>
</dbReference>
<dbReference type="GO" id="GO:0004065">
    <property type="term" value="F:arylsulfatase activity"/>
    <property type="evidence" value="ECO:0007669"/>
    <property type="project" value="TreeGrafter"/>
</dbReference>
<evidence type="ECO:0000259" key="3">
    <source>
        <dbReference type="Pfam" id="PF00884"/>
    </source>
</evidence>
<dbReference type="EMBL" id="CP063169">
    <property type="protein sequence ID" value="QOR70672.1"/>
    <property type="molecule type" value="Genomic_DNA"/>
</dbReference>
<name>A0A7M1SV92_9MICO</name>
<accession>A0A7M1SV92</accession>
<dbReference type="KEGG" id="halt:IM660_19210"/>
<comment type="similarity">
    <text evidence="1">Belongs to the sulfatase family.</text>
</comment>
<organism evidence="4 5">
    <name type="scientific">Ruania alkalisoli</name>
    <dbReference type="NCBI Taxonomy" id="2779775"/>
    <lineage>
        <taxon>Bacteria</taxon>
        <taxon>Bacillati</taxon>
        <taxon>Actinomycetota</taxon>
        <taxon>Actinomycetes</taxon>
        <taxon>Micrococcales</taxon>
        <taxon>Ruaniaceae</taxon>
        <taxon>Ruania</taxon>
    </lineage>
</organism>
<evidence type="ECO:0000256" key="1">
    <source>
        <dbReference type="ARBA" id="ARBA00008779"/>
    </source>
</evidence>
<dbReference type="RefSeq" id="WP_193497347.1">
    <property type="nucleotide sequence ID" value="NZ_CP063169.1"/>
</dbReference>